<dbReference type="Proteomes" id="UP000632125">
    <property type="component" value="Unassembled WGS sequence"/>
</dbReference>
<dbReference type="RefSeq" id="WP_190862215.1">
    <property type="nucleotide sequence ID" value="NZ_JACXIY010000016.1"/>
</dbReference>
<proteinExistence type="predicted"/>
<feature type="domain" description="Ribosomal RNA methyltransferase FtsJ" evidence="1">
    <location>
        <begin position="179"/>
        <end position="267"/>
    </location>
</feature>
<dbReference type="Pfam" id="PF01728">
    <property type="entry name" value="FtsJ"/>
    <property type="match status" value="1"/>
</dbReference>
<sequence>MSQWIGTANQGYAPYAIEELRRLIDGATFTQLAAGEVFMMNSPLDRNETLQAIRQQEPIFLRHIQPVDRTLEIEGNADDLERLSSMVRNAVLALENKRTAVHIRRTPKTVYVYSAADTKAILDAVLEEIDAEPAVQQPDMIIAIYAADSQLYAGFGTPQDMLSDWPGGAVRFQREEGQVSRAKFKLLEAERAFGLNYAKHRNALDVGAAPGGWTSLLLERGLRVTAVDPAELHPSLLEYPTLTYVKRNASDVKFDAGAFDLLVCDMSWSPMQMCRLVLDLEPALAKGATAVITVKLMHRKPLQTIRDVISRLSTAFVLGKAKQLFHNREEITLHLQKK</sequence>
<gene>
    <name evidence="2" type="ORF">IDH41_14570</name>
</gene>
<comment type="caution">
    <text evidence="2">The sequence shown here is derived from an EMBL/GenBank/DDBJ whole genome shotgun (WGS) entry which is preliminary data.</text>
</comment>
<dbReference type="InterPro" id="IPR029063">
    <property type="entry name" value="SAM-dependent_MTases_sf"/>
</dbReference>
<protein>
    <submittedName>
        <fullName evidence="2">SAM-dependent methyltransferase</fullName>
    </submittedName>
</protein>
<dbReference type="PANTHER" id="PTHR37524:SF2">
    <property type="entry name" value="RIBOSOMAL RNA METHYLTRANSFERASE FTSJ DOMAIN-CONTAINING PROTEIN"/>
    <property type="match status" value="1"/>
</dbReference>
<name>A0A927CPD3_9BACL</name>
<keyword evidence="3" id="KW-1185">Reference proteome</keyword>
<dbReference type="PANTHER" id="PTHR37524">
    <property type="entry name" value="RIBOSOMAL RNA LARGE SUBUNIT METHYLTRANSFERASE M"/>
    <property type="match status" value="1"/>
</dbReference>
<dbReference type="AlphaFoldDB" id="A0A927CPD3"/>
<evidence type="ECO:0000259" key="1">
    <source>
        <dbReference type="Pfam" id="PF01728"/>
    </source>
</evidence>
<keyword evidence="2" id="KW-0808">Transferase</keyword>
<evidence type="ECO:0000313" key="3">
    <source>
        <dbReference type="Proteomes" id="UP000632125"/>
    </source>
</evidence>
<accession>A0A927CPD3</accession>
<dbReference type="CDD" id="cd02440">
    <property type="entry name" value="AdoMet_MTases"/>
    <property type="match status" value="1"/>
</dbReference>
<dbReference type="GO" id="GO:0008168">
    <property type="term" value="F:methyltransferase activity"/>
    <property type="evidence" value="ECO:0007669"/>
    <property type="project" value="UniProtKB-KW"/>
</dbReference>
<dbReference type="SUPFAM" id="SSF53335">
    <property type="entry name" value="S-adenosyl-L-methionine-dependent methyltransferases"/>
    <property type="match status" value="1"/>
</dbReference>
<evidence type="ECO:0000313" key="2">
    <source>
        <dbReference type="EMBL" id="MBD2869811.1"/>
    </source>
</evidence>
<dbReference type="InterPro" id="IPR002877">
    <property type="entry name" value="RNA_MeTrfase_FtsJ_dom"/>
</dbReference>
<organism evidence="2 3">
    <name type="scientific">Paenibacillus arenilitoris</name>
    <dbReference type="NCBI Taxonomy" id="2772299"/>
    <lineage>
        <taxon>Bacteria</taxon>
        <taxon>Bacillati</taxon>
        <taxon>Bacillota</taxon>
        <taxon>Bacilli</taxon>
        <taxon>Bacillales</taxon>
        <taxon>Paenibacillaceae</taxon>
        <taxon>Paenibacillus</taxon>
    </lineage>
</organism>
<dbReference type="Gene3D" id="3.40.50.150">
    <property type="entry name" value="Vaccinia Virus protein VP39"/>
    <property type="match status" value="1"/>
</dbReference>
<dbReference type="GO" id="GO:0032259">
    <property type="term" value="P:methylation"/>
    <property type="evidence" value="ECO:0007669"/>
    <property type="project" value="UniProtKB-KW"/>
</dbReference>
<reference evidence="2" key="1">
    <citation type="submission" date="2020-09" db="EMBL/GenBank/DDBJ databases">
        <title>A novel bacterium of genus Paenibacillus, isolated from South China Sea.</title>
        <authorList>
            <person name="Huang H."/>
            <person name="Mo K."/>
            <person name="Hu Y."/>
        </authorList>
    </citation>
    <scope>NUCLEOTIDE SEQUENCE</scope>
    <source>
        <strain evidence="2">IB182493</strain>
    </source>
</reference>
<dbReference type="EMBL" id="JACXIY010000016">
    <property type="protein sequence ID" value="MBD2869811.1"/>
    <property type="molecule type" value="Genomic_DNA"/>
</dbReference>
<keyword evidence="2" id="KW-0489">Methyltransferase</keyword>